<feature type="transmembrane region" description="Helical" evidence="6">
    <location>
        <begin position="426"/>
        <end position="444"/>
    </location>
</feature>
<dbReference type="RefSeq" id="WP_084797858.1">
    <property type="nucleotide sequence ID" value="NZ_CP022572.1"/>
</dbReference>
<dbReference type="PANTHER" id="PTHR43652:SF2">
    <property type="entry name" value="BASIC AMINO ACID ANTIPORTER YFCC-RELATED"/>
    <property type="match status" value="1"/>
</dbReference>
<sequence length="477" mass="51208">MKNSLQQEFQPHQPPKKGFGESMKNLNAFVLIFGVIVISTILTYILPAGEYDRVEKAGRTVVVPGSFHHTASSPVEFFHIFTSIHAGLVNAAGIIFFVLLVGGAFGILKATGALDALIVAITRKLANRELLLIPVIMLFFSAGGTLMGMAEETLIYIGIITPLAIALGFDAMVGYAIVALAANIGFMSAVLNPFNVGVAQSIAELPTFSGIGLRLALLAAFYIAGVIYIYRYAKKVKQQPALRILGSYQTGGKPKAAPDMKLETRHKWILVVFLLNFITLIFGVLKFGWYIPEIGGLFLMFGIIVGIIGKLGPNQMADSFMDGAKEVISGALIIGFAQAILVVFQDGKLMDSILYYASSFLGELSPSLNAVGMFFVQLFLNFLVPSGSGQAALTMPIMAPLADLVGVTRQTAVLAFQLGDGISNSIFPTSGVLIAGLAIAGIPYTKWVKWVFPFLLIEISIAIIFLLIAQAIHYGPF</sequence>
<comment type="subcellular location">
    <subcellularLocation>
        <location evidence="1">Cell membrane</location>
        <topology evidence="1">Multi-pass membrane protein</topology>
    </subcellularLocation>
</comment>
<feature type="transmembrane region" description="Helical" evidence="6">
    <location>
        <begin position="211"/>
        <end position="230"/>
    </location>
</feature>
<feature type="transmembrane region" description="Helical" evidence="6">
    <location>
        <begin position="450"/>
        <end position="472"/>
    </location>
</feature>
<evidence type="ECO:0000256" key="1">
    <source>
        <dbReference type="ARBA" id="ARBA00004651"/>
    </source>
</evidence>
<evidence type="ECO:0000256" key="6">
    <source>
        <dbReference type="SAM" id="Phobius"/>
    </source>
</evidence>
<keyword evidence="8" id="KW-1185">Reference proteome</keyword>
<feature type="transmembrane region" description="Helical" evidence="6">
    <location>
        <begin position="174"/>
        <end position="191"/>
    </location>
</feature>
<organism evidence="7 8">
    <name type="scientific">Neobacillus mesonae</name>
    <dbReference type="NCBI Taxonomy" id="1193713"/>
    <lineage>
        <taxon>Bacteria</taxon>
        <taxon>Bacillati</taxon>
        <taxon>Bacillota</taxon>
        <taxon>Bacilli</taxon>
        <taxon>Bacillales</taxon>
        <taxon>Bacillaceae</taxon>
        <taxon>Neobacillus</taxon>
    </lineage>
</organism>
<keyword evidence="2" id="KW-1003">Cell membrane</keyword>
<dbReference type="KEGG" id="nmk:CHR53_03465"/>
<feature type="transmembrane region" description="Helical" evidence="6">
    <location>
        <begin position="26"/>
        <end position="46"/>
    </location>
</feature>
<evidence type="ECO:0000313" key="7">
    <source>
        <dbReference type="EMBL" id="AZU60401.1"/>
    </source>
</evidence>
<feature type="transmembrane region" description="Helical" evidence="6">
    <location>
        <begin position="84"/>
        <end position="108"/>
    </location>
</feature>
<dbReference type="EMBL" id="CP022572">
    <property type="protein sequence ID" value="AZU60401.1"/>
    <property type="molecule type" value="Genomic_DNA"/>
</dbReference>
<dbReference type="OrthoDB" id="255482at2"/>
<feature type="transmembrane region" description="Helical" evidence="6">
    <location>
        <begin position="294"/>
        <end position="312"/>
    </location>
</feature>
<proteinExistence type="predicted"/>
<dbReference type="Pfam" id="PF03606">
    <property type="entry name" value="DcuC"/>
    <property type="match status" value="1"/>
</dbReference>
<evidence type="ECO:0000256" key="5">
    <source>
        <dbReference type="ARBA" id="ARBA00023136"/>
    </source>
</evidence>
<dbReference type="STRING" id="1193713.GCA_001636315_03211"/>
<dbReference type="AlphaFoldDB" id="A0A3Q9QQ13"/>
<feature type="transmembrane region" description="Helical" evidence="6">
    <location>
        <begin position="153"/>
        <end position="169"/>
    </location>
</feature>
<evidence type="ECO:0000256" key="2">
    <source>
        <dbReference type="ARBA" id="ARBA00022475"/>
    </source>
</evidence>
<protein>
    <submittedName>
        <fullName evidence="7">YfcC family protein</fullName>
    </submittedName>
</protein>
<evidence type="ECO:0000256" key="3">
    <source>
        <dbReference type="ARBA" id="ARBA00022692"/>
    </source>
</evidence>
<keyword evidence="3 6" id="KW-0812">Transmembrane</keyword>
<gene>
    <name evidence="7" type="ORF">CHR53_03465</name>
</gene>
<feature type="transmembrane region" description="Helical" evidence="6">
    <location>
        <begin position="129"/>
        <end position="147"/>
    </location>
</feature>
<dbReference type="GO" id="GO:0005886">
    <property type="term" value="C:plasma membrane"/>
    <property type="evidence" value="ECO:0007669"/>
    <property type="project" value="UniProtKB-SubCell"/>
</dbReference>
<dbReference type="InterPro" id="IPR051679">
    <property type="entry name" value="DASS-Related_Transporters"/>
</dbReference>
<evidence type="ECO:0000313" key="8">
    <source>
        <dbReference type="Proteomes" id="UP000282892"/>
    </source>
</evidence>
<keyword evidence="4 6" id="KW-1133">Transmembrane helix</keyword>
<keyword evidence="5 6" id="KW-0472">Membrane</keyword>
<dbReference type="PANTHER" id="PTHR43652">
    <property type="entry name" value="BASIC AMINO ACID ANTIPORTER YFCC-RELATED"/>
    <property type="match status" value="1"/>
</dbReference>
<dbReference type="Proteomes" id="UP000282892">
    <property type="component" value="Chromosome"/>
</dbReference>
<accession>A0A3Q9QQ13</accession>
<feature type="transmembrane region" description="Helical" evidence="6">
    <location>
        <begin position="324"/>
        <end position="344"/>
    </location>
</feature>
<name>A0A3Q9QQ13_9BACI</name>
<dbReference type="InterPro" id="IPR018385">
    <property type="entry name" value="C4_dicarb_anaerob_car-like"/>
</dbReference>
<reference evidence="7 8" key="1">
    <citation type="submission" date="2017-07" db="EMBL/GenBank/DDBJ databases">
        <title>The complete genome sequence of Bacillus mesonae strain H20-5, an efficient strain improving plant abiotic stress resistance.</title>
        <authorList>
            <person name="Kim S.Y."/>
            <person name="Song H."/>
            <person name="Sang M.K."/>
            <person name="Weon H.-Y."/>
            <person name="Song J."/>
        </authorList>
    </citation>
    <scope>NUCLEOTIDE SEQUENCE [LARGE SCALE GENOMIC DNA]</scope>
    <source>
        <strain evidence="7 8">H20-5</strain>
    </source>
</reference>
<evidence type="ECO:0000256" key="4">
    <source>
        <dbReference type="ARBA" id="ARBA00022989"/>
    </source>
</evidence>
<feature type="transmembrane region" description="Helical" evidence="6">
    <location>
        <begin position="268"/>
        <end position="288"/>
    </location>
</feature>